<protein>
    <submittedName>
        <fullName evidence="3">Transmembrane protein</fullName>
    </submittedName>
</protein>
<reference evidence="2" key="1">
    <citation type="journal article" date="2013" name="Genetics">
        <title>The draft genome and transcriptome of Panagrellus redivivus are shaped by the harsh demands of a free-living lifestyle.</title>
        <authorList>
            <person name="Srinivasan J."/>
            <person name="Dillman A.R."/>
            <person name="Macchietto M.G."/>
            <person name="Heikkinen L."/>
            <person name="Lakso M."/>
            <person name="Fracchia K.M."/>
            <person name="Antoshechkin I."/>
            <person name="Mortazavi A."/>
            <person name="Wong G."/>
            <person name="Sternberg P.W."/>
        </authorList>
    </citation>
    <scope>NUCLEOTIDE SEQUENCE [LARGE SCALE GENOMIC DNA]</scope>
    <source>
        <strain evidence="2">MT8872</strain>
    </source>
</reference>
<dbReference type="WBParaSite" id="Pan_g6506.t1">
    <property type="protein sequence ID" value="Pan_g6506.t1"/>
    <property type="gene ID" value="Pan_g6506"/>
</dbReference>
<evidence type="ECO:0000256" key="1">
    <source>
        <dbReference type="SAM" id="Phobius"/>
    </source>
</evidence>
<keyword evidence="1" id="KW-0472">Membrane</keyword>
<proteinExistence type="predicted"/>
<accession>A0A7E4W3D4</accession>
<dbReference type="AlphaFoldDB" id="A0A7E4W3D4"/>
<name>A0A7E4W3D4_PANRE</name>
<keyword evidence="2" id="KW-1185">Reference proteome</keyword>
<keyword evidence="1" id="KW-0812">Transmembrane</keyword>
<evidence type="ECO:0000313" key="2">
    <source>
        <dbReference type="Proteomes" id="UP000492821"/>
    </source>
</evidence>
<evidence type="ECO:0000313" key="3">
    <source>
        <dbReference type="WBParaSite" id="Pan_g6506.t1"/>
    </source>
</evidence>
<sequence length="87" mass="9758">MDFRWPIGQNEDRSIMSRRGELCAVKALGEVDPAGMCEVETVQSKPELGKCTPKSLKRAAINLHIYDKLNIFLILVFGLFFASSLSR</sequence>
<organism evidence="2 3">
    <name type="scientific">Panagrellus redivivus</name>
    <name type="common">Microworm</name>
    <dbReference type="NCBI Taxonomy" id="6233"/>
    <lineage>
        <taxon>Eukaryota</taxon>
        <taxon>Metazoa</taxon>
        <taxon>Ecdysozoa</taxon>
        <taxon>Nematoda</taxon>
        <taxon>Chromadorea</taxon>
        <taxon>Rhabditida</taxon>
        <taxon>Tylenchina</taxon>
        <taxon>Panagrolaimomorpha</taxon>
        <taxon>Panagrolaimoidea</taxon>
        <taxon>Panagrolaimidae</taxon>
        <taxon>Panagrellus</taxon>
    </lineage>
</organism>
<keyword evidence="1" id="KW-1133">Transmembrane helix</keyword>
<reference evidence="3" key="2">
    <citation type="submission" date="2020-10" db="UniProtKB">
        <authorList>
            <consortium name="WormBaseParasite"/>
        </authorList>
    </citation>
    <scope>IDENTIFICATION</scope>
</reference>
<feature type="transmembrane region" description="Helical" evidence="1">
    <location>
        <begin position="65"/>
        <end position="85"/>
    </location>
</feature>
<dbReference type="Proteomes" id="UP000492821">
    <property type="component" value="Unassembled WGS sequence"/>
</dbReference>